<proteinExistence type="predicted"/>
<comment type="caution">
    <text evidence="2">The sequence shown here is derived from an EMBL/GenBank/DDBJ whole genome shotgun (WGS) entry which is preliminary data.</text>
</comment>
<feature type="compositionally biased region" description="Acidic residues" evidence="1">
    <location>
        <begin position="92"/>
        <end position="106"/>
    </location>
</feature>
<evidence type="ECO:0000256" key="1">
    <source>
        <dbReference type="SAM" id="MobiDB-lite"/>
    </source>
</evidence>
<keyword evidence="3" id="KW-1185">Reference proteome</keyword>
<sequence>MAVDPLPPLEESSSRFREDDLEFRTLTTILSLLNSHDEQEPDSNSPTPQMQRHLKLLASVSAMLVMNHEVIAIMPKRSATGLTLFISPEPNPDPDIDVGDESEDANETPSALHLVTKNPRDKEPTTCSVSLMKIPSVNIGSDIFEFIVKNW</sequence>
<feature type="region of interest" description="Disordered" evidence="1">
    <location>
        <begin position="87"/>
        <end position="110"/>
    </location>
</feature>
<protein>
    <submittedName>
        <fullName evidence="2">Uncharacterized protein</fullName>
    </submittedName>
</protein>
<name>A0ABR3GXF6_9PEZI</name>
<gene>
    <name evidence="2" type="ORF">Q9L58_000311</name>
</gene>
<evidence type="ECO:0000313" key="2">
    <source>
        <dbReference type="EMBL" id="KAL0640641.1"/>
    </source>
</evidence>
<dbReference type="EMBL" id="JBBBZM010000002">
    <property type="protein sequence ID" value="KAL0640641.1"/>
    <property type="molecule type" value="Genomic_DNA"/>
</dbReference>
<evidence type="ECO:0000313" key="3">
    <source>
        <dbReference type="Proteomes" id="UP001447188"/>
    </source>
</evidence>
<accession>A0ABR3GXF6</accession>
<organism evidence="2 3">
    <name type="scientific">Discina gigas</name>
    <dbReference type="NCBI Taxonomy" id="1032678"/>
    <lineage>
        <taxon>Eukaryota</taxon>
        <taxon>Fungi</taxon>
        <taxon>Dikarya</taxon>
        <taxon>Ascomycota</taxon>
        <taxon>Pezizomycotina</taxon>
        <taxon>Pezizomycetes</taxon>
        <taxon>Pezizales</taxon>
        <taxon>Discinaceae</taxon>
        <taxon>Discina</taxon>
    </lineage>
</organism>
<reference evidence="2 3" key="1">
    <citation type="submission" date="2024-02" db="EMBL/GenBank/DDBJ databases">
        <title>Discinaceae phylogenomics.</title>
        <authorList>
            <person name="Dirks A.C."/>
            <person name="James T.Y."/>
        </authorList>
    </citation>
    <scope>NUCLEOTIDE SEQUENCE [LARGE SCALE GENOMIC DNA]</scope>
    <source>
        <strain evidence="2 3">ACD0624</strain>
    </source>
</reference>
<dbReference type="Proteomes" id="UP001447188">
    <property type="component" value="Unassembled WGS sequence"/>
</dbReference>